<keyword evidence="5" id="KW-0408">Iron</keyword>
<comment type="cofactor">
    <cofactor evidence="1">
        <name>heme</name>
        <dbReference type="ChEBI" id="CHEBI:30413"/>
    </cofactor>
</comment>
<reference evidence="7 8" key="1">
    <citation type="submission" date="2023-01" db="EMBL/GenBank/DDBJ databases">
        <title>Analysis of 21 Apiospora genomes using comparative genomics revels a genus with tremendous synthesis potential of carbohydrate active enzymes and secondary metabolites.</title>
        <authorList>
            <person name="Sorensen T."/>
        </authorList>
    </citation>
    <scope>NUCLEOTIDE SEQUENCE [LARGE SCALE GENOMIC DNA]</scope>
    <source>
        <strain evidence="7 8">CBS 83171</strain>
    </source>
</reference>
<evidence type="ECO:0000256" key="6">
    <source>
        <dbReference type="ARBA" id="ARBA00023033"/>
    </source>
</evidence>
<keyword evidence="8" id="KW-1185">Reference proteome</keyword>
<evidence type="ECO:0000256" key="3">
    <source>
        <dbReference type="ARBA" id="ARBA00022617"/>
    </source>
</evidence>
<dbReference type="PANTHER" id="PTHR24305:SF166">
    <property type="entry name" value="CYTOCHROME P450 12A4, MITOCHONDRIAL-RELATED"/>
    <property type="match status" value="1"/>
</dbReference>
<dbReference type="PRINTS" id="PR00465">
    <property type="entry name" value="EP450IV"/>
</dbReference>
<dbReference type="SUPFAM" id="SSF48264">
    <property type="entry name" value="Cytochrome P450"/>
    <property type="match status" value="1"/>
</dbReference>
<organism evidence="7 8">
    <name type="scientific">Apiospora saccharicola</name>
    <dbReference type="NCBI Taxonomy" id="335842"/>
    <lineage>
        <taxon>Eukaryota</taxon>
        <taxon>Fungi</taxon>
        <taxon>Dikarya</taxon>
        <taxon>Ascomycota</taxon>
        <taxon>Pezizomycotina</taxon>
        <taxon>Sordariomycetes</taxon>
        <taxon>Xylariomycetidae</taxon>
        <taxon>Amphisphaeriales</taxon>
        <taxon>Apiosporaceae</taxon>
        <taxon>Apiospora</taxon>
    </lineage>
</organism>
<dbReference type="Gene3D" id="1.10.630.10">
    <property type="entry name" value="Cytochrome P450"/>
    <property type="match status" value="1"/>
</dbReference>
<evidence type="ECO:0000256" key="1">
    <source>
        <dbReference type="ARBA" id="ARBA00001971"/>
    </source>
</evidence>
<keyword evidence="6" id="KW-0560">Oxidoreductase</keyword>
<accession>A0ABR1UWA8</accession>
<evidence type="ECO:0000313" key="8">
    <source>
        <dbReference type="Proteomes" id="UP001446871"/>
    </source>
</evidence>
<dbReference type="InterPro" id="IPR050121">
    <property type="entry name" value="Cytochrome_P450_monoxygenase"/>
</dbReference>
<evidence type="ECO:0000256" key="5">
    <source>
        <dbReference type="ARBA" id="ARBA00023004"/>
    </source>
</evidence>
<dbReference type="Proteomes" id="UP001446871">
    <property type="component" value="Unassembled WGS sequence"/>
</dbReference>
<comment type="caution">
    <text evidence="7">The sequence shown here is derived from an EMBL/GenBank/DDBJ whole genome shotgun (WGS) entry which is preliminary data.</text>
</comment>
<evidence type="ECO:0000313" key="7">
    <source>
        <dbReference type="EMBL" id="KAK8063192.1"/>
    </source>
</evidence>
<proteinExistence type="inferred from homology"/>
<dbReference type="InterPro" id="IPR002403">
    <property type="entry name" value="Cyt_P450_E_grp-IV"/>
</dbReference>
<dbReference type="Pfam" id="PF00067">
    <property type="entry name" value="p450"/>
    <property type="match status" value="1"/>
</dbReference>
<gene>
    <name evidence="7" type="ORF">PG996_007844</name>
</gene>
<evidence type="ECO:0008006" key="9">
    <source>
        <dbReference type="Google" id="ProtNLM"/>
    </source>
</evidence>
<evidence type="ECO:0000256" key="2">
    <source>
        <dbReference type="ARBA" id="ARBA00010617"/>
    </source>
</evidence>
<keyword evidence="6" id="KW-0503">Monooxygenase</keyword>
<dbReference type="InterPro" id="IPR001128">
    <property type="entry name" value="Cyt_P450"/>
</dbReference>
<comment type="similarity">
    <text evidence="2">Belongs to the cytochrome P450 family.</text>
</comment>
<keyword evidence="4" id="KW-0479">Metal-binding</keyword>
<dbReference type="PANTHER" id="PTHR24305">
    <property type="entry name" value="CYTOCHROME P450"/>
    <property type="match status" value="1"/>
</dbReference>
<protein>
    <recommendedName>
        <fullName evidence="9">Cytochrome P450</fullName>
    </recommendedName>
</protein>
<keyword evidence="3" id="KW-0349">Heme</keyword>
<dbReference type="PRINTS" id="PR00385">
    <property type="entry name" value="P450"/>
</dbReference>
<sequence length="178" mass="20326">MATKPAIQDKLRHEILELSDRASSASGFPAFAEIDALPYLHNFVQEVLRVYPPAVFMPHQAATDVTIQGIRIPRGTTIDMMPAMASMNQTIWGDDADEVRPERWDCLTQEQASPYAYEVFRNGPRVCIGKQFALMEIKTFLFGLVRRCRFLGVEEKFTVENPSFVLRPKGMRVRFEKV</sequence>
<dbReference type="EMBL" id="JAQQWM010000005">
    <property type="protein sequence ID" value="KAK8063192.1"/>
    <property type="molecule type" value="Genomic_DNA"/>
</dbReference>
<evidence type="ECO:0000256" key="4">
    <source>
        <dbReference type="ARBA" id="ARBA00022723"/>
    </source>
</evidence>
<dbReference type="InterPro" id="IPR036396">
    <property type="entry name" value="Cyt_P450_sf"/>
</dbReference>
<name>A0ABR1UWA8_9PEZI</name>